<keyword evidence="1" id="KW-0812">Transmembrane</keyword>
<keyword evidence="1" id="KW-1133">Transmembrane helix</keyword>
<feature type="transmembrane region" description="Helical" evidence="1">
    <location>
        <begin position="32"/>
        <end position="52"/>
    </location>
</feature>
<gene>
    <name evidence="2" type="ORF">KK2020170_03670</name>
</gene>
<sequence>MTYLKIVQYMYLVFAGFFIYDAYTKALNGENYWLSVIIALVAIGMFFFRRHFYNKHQNPKR</sequence>
<protein>
    <submittedName>
        <fullName evidence="2">Uncharacterized protein</fullName>
    </submittedName>
</protein>
<evidence type="ECO:0000313" key="3">
    <source>
        <dbReference type="Proteomes" id="UP000825258"/>
    </source>
</evidence>
<keyword evidence="1" id="KW-0472">Membrane</keyword>
<dbReference type="EMBL" id="AP024749">
    <property type="protein sequence ID" value="BCY27499.1"/>
    <property type="molecule type" value="Genomic_DNA"/>
</dbReference>
<accession>A0ABM7S9A1</accession>
<dbReference type="Proteomes" id="UP000825258">
    <property type="component" value="Chromosome"/>
</dbReference>
<evidence type="ECO:0000256" key="1">
    <source>
        <dbReference type="SAM" id="Phobius"/>
    </source>
</evidence>
<feature type="transmembrane region" description="Helical" evidence="1">
    <location>
        <begin position="9"/>
        <end position="26"/>
    </location>
</feature>
<reference evidence="2 3" key="1">
    <citation type="submission" date="2021-06" db="EMBL/GenBank/DDBJ databases">
        <title>Whole genome sequences of Flavobacterium sp. KK2020170 and assembly.</title>
        <authorList>
            <person name="Kitahara K."/>
            <person name="Miyoshi S."/>
            <person name="Uesaka K."/>
        </authorList>
    </citation>
    <scope>NUCLEOTIDE SEQUENCE [LARGE SCALE GENOMIC DNA]</scope>
    <source>
        <strain evidence="2 3">KK2020170</strain>
    </source>
</reference>
<proteinExistence type="predicted"/>
<keyword evidence="3" id="KW-1185">Reference proteome</keyword>
<name>A0ABM7S9A1_9FLAO</name>
<organism evidence="2 3">
    <name type="scientific">Flavobacterium okayamense</name>
    <dbReference type="NCBI Taxonomy" id="2830782"/>
    <lineage>
        <taxon>Bacteria</taxon>
        <taxon>Pseudomonadati</taxon>
        <taxon>Bacteroidota</taxon>
        <taxon>Flavobacteriia</taxon>
        <taxon>Flavobacteriales</taxon>
        <taxon>Flavobacteriaceae</taxon>
        <taxon>Flavobacterium</taxon>
    </lineage>
</organism>
<evidence type="ECO:0000313" key="2">
    <source>
        <dbReference type="EMBL" id="BCY27499.1"/>
    </source>
</evidence>